<gene>
    <name evidence="1" type="ORF">SARC_13291</name>
</gene>
<name>A0A0L0FBQ6_9EUKA</name>
<reference evidence="1 2" key="1">
    <citation type="submission" date="2011-02" db="EMBL/GenBank/DDBJ databases">
        <title>The Genome Sequence of Sphaeroforma arctica JP610.</title>
        <authorList>
            <consortium name="The Broad Institute Genome Sequencing Platform"/>
            <person name="Russ C."/>
            <person name="Cuomo C."/>
            <person name="Young S.K."/>
            <person name="Zeng Q."/>
            <person name="Gargeya S."/>
            <person name="Alvarado L."/>
            <person name="Berlin A."/>
            <person name="Chapman S.B."/>
            <person name="Chen Z."/>
            <person name="Freedman E."/>
            <person name="Gellesch M."/>
            <person name="Goldberg J."/>
            <person name="Griggs A."/>
            <person name="Gujja S."/>
            <person name="Heilman E."/>
            <person name="Heiman D."/>
            <person name="Howarth C."/>
            <person name="Mehta T."/>
            <person name="Neiman D."/>
            <person name="Pearson M."/>
            <person name="Roberts A."/>
            <person name="Saif S."/>
            <person name="Shea T."/>
            <person name="Shenoy N."/>
            <person name="Sisk P."/>
            <person name="Stolte C."/>
            <person name="Sykes S."/>
            <person name="White J."/>
            <person name="Yandava C."/>
            <person name="Burger G."/>
            <person name="Gray M.W."/>
            <person name="Holland P.W.H."/>
            <person name="King N."/>
            <person name="Lang F.B.F."/>
            <person name="Roger A.J."/>
            <person name="Ruiz-Trillo I."/>
            <person name="Haas B."/>
            <person name="Nusbaum C."/>
            <person name="Birren B."/>
        </authorList>
    </citation>
    <scope>NUCLEOTIDE SEQUENCE [LARGE SCALE GENOMIC DNA]</scope>
    <source>
        <strain evidence="1 2">JP610</strain>
    </source>
</reference>
<protein>
    <submittedName>
        <fullName evidence="1">Uncharacterized protein</fullName>
    </submittedName>
</protein>
<evidence type="ECO:0000313" key="2">
    <source>
        <dbReference type="Proteomes" id="UP000054560"/>
    </source>
</evidence>
<dbReference type="AlphaFoldDB" id="A0A0L0FBQ6"/>
<organism evidence="1 2">
    <name type="scientific">Sphaeroforma arctica JP610</name>
    <dbReference type="NCBI Taxonomy" id="667725"/>
    <lineage>
        <taxon>Eukaryota</taxon>
        <taxon>Ichthyosporea</taxon>
        <taxon>Ichthyophonida</taxon>
        <taxon>Sphaeroforma</taxon>
    </lineage>
</organism>
<accession>A0A0L0FBQ6</accession>
<sequence>MHAEQLIKKTRAEAAAAASVPYTATAVVATYNSLNIVLFAPRVVSIDSSLVVTGATNREVDAVKAKAQAQAIAKMLGSQKKLSGRTSAMK</sequence>
<dbReference type="EMBL" id="KQ244706">
    <property type="protein sequence ID" value="KNC74154.1"/>
    <property type="molecule type" value="Genomic_DNA"/>
</dbReference>
<dbReference type="Proteomes" id="UP000054560">
    <property type="component" value="Unassembled WGS sequence"/>
</dbReference>
<proteinExistence type="predicted"/>
<evidence type="ECO:0000313" key="1">
    <source>
        <dbReference type="EMBL" id="KNC74154.1"/>
    </source>
</evidence>
<keyword evidence="2" id="KW-1185">Reference proteome</keyword>
<dbReference type="RefSeq" id="XP_014148056.1">
    <property type="nucleotide sequence ID" value="XM_014292581.1"/>
</dbReference>
<dbReference type="GeneID" id="25913795"/>